<name>W2YWU2_PHYNI</name>
<organism evidence="2 3">
    <name type="scientific">Phytophthora nicotianae P10297</name>
    <dbReference type="NCBI Taxonomy" id="1317064"/>
    <lineage>
        <taxon>Eukaryota</taxon>
        <taxon>Sar</taxon>
        <taxon>Stramenopiles</taxon>
        <taxon>Oomycota</taxon>
        <taxon>Peronosporomycetes</taxon>
        <taxon>Peronosporales</taxon>
        <taxon>Peronosporaceae</taxon>
        <taxon>Phytophthora</taxon>
    </lineage>
</organism>
<feature type="region of interest" description="Disordered" evidence="1">
    <location>
        <begin position="1"/>
        <end position="52"/>
    </location>
</feature>
<proteinExistence type="predicted"/>
<sequence length="188" mass="19985">MSAAMENQDPLLGEKNIPPQAPSSQEPPQQMHALPQVQQTVAPSVGSDSLHWKFSPPVARNLADELGRLSPPSPSEVRHAFRGGVECHEKGYGQSTQIERQSGDAPAGKSGLIAEGHLVWEPYEKNRWTSGCGVGAQQGCIASLAQGIQRCSLPSTTEDAQHVLCSCAVCDLVLAVRSWLLSALAAPD</sequence>
<evidence type="ECO:0000256" key="1">
    <source>
        <dbReference type="SAM" id="MobiDB-lite"/>
    </source>
</evidence>
<dbReference type="Proteomes" id="UP000018948">
    <property type="component" value="Unassembled WGS sequence"/>
</dbReference>
<accession>W2YWU2</accession>
<dbReference type="EMBL" id="ANIY01002765">
    <property type="protein sequence ID" value="ETP39255.1"/>
    <property type="molecule type" value="Genomic_DNA"/>
</dbReference>
<comment type="caution">
    <text evidence="2">The sequence shown here is derived from an EMBL/GenBank/DDBJ whole genome shotgun (WGS) entry which is preliminary data.</text>
</comment>
<evidence type="ECO:0000313" key="2">
    <source>
        <dbReference type="EMBL" id="ETP39255.1"/>
    </source>
</evidence>
<gene>
    <name evidence="2" type="ORF">F442_13274</name>
</gene>
<evidence type="ECO:0000313" key="3">
    <source>
        <dbReference type="Proteomes" id="UP000018948"/>
    </source>
</evidence>
<dbReference type="AlphaFoldDB" id="W2YWU2"/>
<protein>
    <submittedName>
        <fullName evidence="2">Uncharacterized protein</fullName>
    </submittedName>
</protein>
<reference evidence="2 3" key="1">
    <citation type="submission" date="2013-11" db="EMBL/GenBank/DDBJ databases">
        <title>The Genome Sequence of Phytophthora parasitica P10297.</title>
        <authorList>
            <consortium name="The Broad Institute Genomics Platform"/>
            <person name="Russ C."/>
            <person name="Tyler B."/>
            <person name="Panabieres F."/>
            <person name="Shan W."/>
            <person name="Tripathy S."/>
            <person name="Grunwald N."/>
            <person name="Machado M."/>
            <person name="Johnson C.S."/>
            <person name="Walker B."/>
            <person name="Young S.K."/>
            <person name="Zeng Q."/>
            <person name="Gargeya S."/>
            <person name="Fitzgerald M."/>
            <person name="Haas B."/>
            <person name="Abouelleil A."/>
            <person name="Allen A.W."/>
            <person name="Alvarado L."/>
            <person name="Arachchi H.M."/>
            <person name="Berlin A.M."/>
            <person name="Chapman S.B."/>
            <person name="Gainer-Dewar J."/>
            <person name="Goldberg J."/>
            <person name="Griggs A."/>
            <person name="Gujja S."/>
            <person name="Hansen M."/>
            <person name="Howarth C."/>
            <person name="Imamovic A."/>
            <person name="Ireland A."/>
            <person name="Larimer J."/>
            <person name="McCowan C."/>
            <person name="Murphy C."/>
            <person name="Pearson M."/>
            <person name="Poon T.W."/>
            <person name="Priest M."/>
            <person name="Roberts A."/>
            <person name="Saif S."/>
            <person name="Shea T."/>
            <person name="Sisk P."/>
            <person name="Sykes S."/>
            <person name="Wortman J."/>
            <person name="Nusbaum C."/>
            <person name="Birren B."/>
        </authorList>
    </citation>
    <scope>NUCLEOTIDE SEQUENCE [LARGE SCALE GENOMIC DNA]</scope>
    <source>
        <strain evidence="2 3">P10297</strain>
    </source>
</reference>